<name>A0A6C0DDK3_9ZZZZ</name>
<organism evidence="1">
    <name type="scientific">viral metagenome</name>
    <dbReference type="NCBI Taxonomy" id="1070528"/>
    <lineage>
        <taxon>unclassified sequences</taxon>
        <taxon>metagenomes</taxon>
        <taxon>organismal metagenomes</taxon>
    </lineage>
</organism>
<reference evidence="1" key="1">
    <citation type="journal article" date="2020" name="Nature">
        <title>Giant virus diversity and host interactions through global metagenomics.</title>
        <authorList>
            <person name="Schulz F."/>
            <person name="Roux S."/>
            <person name="Paez-Espino D."/>
            <person name="Jungbluth S."/>
            <person name="Walsh D.A."/>
            <person name="Denef V.J."/>
            <person name="McMahon K.D."/>
            <person name="Konstantinidis K.T."/>
            <person name="Eloe-Fadrosh E.A."/>
            <person name="Kyrpides N.C."/>
            <person name="Woyke T."/>
        </authorList>
    </citation>
    <scope>NUCLEOTIDE SEQUENCE</scope>
    <source>
        <strain evidence="1">GVMAG-M-3300023174-137</strain>
    </source>
</reference>
<proteinExistence type="predicted"/>
<accession>A0A6C0DDK3</accession>
<evidence type="ECO:0000313" key="1">
    <source>
        <dbReference type="EMBL" id="QHT14420.1"/>
    </source>
</evidence>
<dbReference type="EMBL" id="MN739582">
    <property type="protein sequence ID" value="QHT14420.1"/>
    <property type="molecule type" value="Genomic_DNA"/>
</dbReference>
<dbReference type="AlphaFoldDB" id="A0A6C0DDK3"/>
<protein>
    <submittedName>
        <fullName evidence="1">Uncharacterized protein</fullName>
    </submittedName>
</protein>
<sequence length="154" mass="17918">MTEYYTSVTFRFLNAADSTDPEKDEVFTLWYNGKNHLWVYKYNTNSTRHVMEFTSKHELYASLKSYFTLLSYDADPYHSMQILLPAMPSVMLEMKDILPAFNTIETLLDLTFDQAPKVMSLDVAREYIKAYEKVDKLPDLVPLNYGSYGDSFDA</sequence>